<dbReference type="AlphaFoldDB" id="A0A4V1J4R3"/>
<dbReference type="EMBL" id="ML002650">
    <property type="protein sequence ID" value="RKP36459.1"/>
    <property type="molecule type" value="Genomic_DNA"/>
</dbReference>
<evidence type="ECO:0000313" key="2">
    <source>
        <dbReference type="EMBL" id="RKP36459.1"/>
    </source>
</evidence>
<organism evidence="2 3">
    <name type="scientific">Dimargaris cristalligena</name>
    <dbReference type="NCBI Taxonomy" id="215637"/>
    <lineage>
        <taxon>Eukaryota</taxon>
        <taxon>Fungi</taxon>
        <taxon>Fungi incertae sedis</taxon>
        <taxon>Zoopagomycota</taxon>
        <taxon>Kickxellomycotina</taxon>
        <taxon>Dimargaritomycetes</taxon>
        <taxon>Dimargaritales</taxon>
        <taxon>Dimargaritaceae</taxon>
        <taxon>Dimargaris</taxon>
    </lineage>
</organism>
<protein>
    <submittedName>
        <fullName evidence="2">Alpha/Beta hydrolase protein</fullName>
    </submittedName>
</protein>
<accession>A0A4V1J4R3</accession>
<dbReference type="GO" id="GO:0006629">
    <property type="term" value="P:lipid metabolic process"/>
    <property type="evidence" value="ECO:0007669"/>
    <property type="project" value="InterPro"/>
</dbReference>
<keyword evidence="3" id="KW-1185">Reference proteome</keyword>
<dbReference type="Pfam" id="PF01764">
    <property type="entry name" value="Lipase_3"/>
    <property type="match status" value="1"/>
</dbReference>
<keyword evidence="2" id="KW-0378">Hydrolase</keyword>
<dbReference type="InterPro" id="IPR002921">
    <property type="entry name" value="Fungal_lipase-type"/>
</dbReference>
<dbReference type="Proteomes" id="UP000268162">
    <property type="component" value="Unassembled WGS sequence"/>
</dbReference>
<dbReference type="PANTHER" id="PTHR45856:SF25">
    <property type="entry name" value="FUNGAL LIPASE-LIKE DOMAIN-CONTAINING PROTEIN"/>
    <property type="match status" value="1"/>
</dbReference>
<gene>
    <name evidence="2" type="ORF">BJ085DRAFT_13456</name>
</gene>
<dbReference type="GO" id="GO:0016787">
    <property type="term" value="F:hydrolase activity"/>
    <property type="evidence" value="ECO:0007669"/>
    <property type="project" value="UniProtKB-KW"/>
</dbReference>
<proteinExistence type="predicted"/>
<dbReference type="InterPro" id="IPR051218">
    <property type="entry name" value="Sec_MonoDiacylglyc_Lipase"/>
</dbReference>
<evidence type="ECO:0000259" key="1">
    <source>
        <dbReference type="Pfam" id="PF01764"/>
    </source>
</evidence>
<reference evidence="3" key="1">
    <citation type="journal article" date="2018" name="Nat. Microbiol.">
        <title>Leveraging single-cell genomics to expand the fungal tree of life.</title>
        <authorList>
            <person name="Ahrendt S.R."/>
            <person name="Quandt C.A."/>
            <person name="Ciobanu D."/>
            <person name="Clum A."/>
            <person name="Salamov A."/>
            <person name="Andreopoulos B."/>
            <person name="Cheng J.F."/>
            <person name="Woyke T."/>
            <person name="Pelin A."/>
            <person name="Henrissat B."/>
            <person name="Reynolds N.K."/>
            <person name="Benny G.L."/>
            <person name="Smith M.E."/>
            <person name="James T.Y."/>
            <person name="Grigoriev I.V."/>
        </authorList>
    </citation>
    <scope>NUCLEOTIDE SEQUENCE [LARGE SCALE GENOMIC DNA]</scope>
    <source>
        <strain evidence="3">RSA 468</strain>
    </source>
</reference>
<dbReference type="PANTHER" id="PTHR45856">
    <property type="entry name" value="ALPHA/BETA-HYDROLASES SUPERFAMILY PROTEIN"/>
    <property type="match status" value="1"/>
</dbReference>
<dbReference type="SUPFAM" id="SSF53474">
    <property type="entry name" value="alpha/beta-Hydrolases"/>
    <property type="match status" value="1"/>
</dbReference>
<dbReference type="CDD" id="cd00519">
    <property type="entry name" value="Lipase_3"/>
    <property type="match status" value="1"/>
</dbReference>
<feature type="domain" description="Fungal lipase-type" evidence="1">
    <location>
        <begin position="19"/>
        <end position="154"/>
    </location>
</feature>
<name>A0A4V1J4R3_9FUNG</name>
<dbReference type="Gene3D" id="3.40.50.1820">
    <property type="entry name" value="alpha/beta hydrolase"/>
    <property type="match status" value="1"/>
</dbReference>
<sequence length="239" mass="26754">MPASDAYVAVNDRLKSVILAYRGTSRPLAAIQDLKIGLQKFFPDAPGVDIHRGFMESYLARADSIYATVEELVNRRYPGYDLVITGHSLGGAQALLAAVDFSRRQAAWIPRIRLYTYGQPRVGDRDFAQEVQRLGFYIRRITNGEDLVPRLPPQFLNYLHCGTEVWINNNHRPWPGQEFSTVLCGPVDSIGEDPMGCNSVAVMKLEVQDHLKYWNIGLGSLILSQPIISSGNKGRCDIF</sequence>
<dbReference type="InterPro" id="IPR029058">
    <property type="entry name" value="AB_hydrolase_fold"/>
</dbReference>
<evidence type="ECO:0000313" key="3">
    <source>
        <dbReference type="Proteomes" id="UP000268162"/>
    </source>
</evidence>